<dbReference type="AlphaFoldDB" id="A0A174PLS6"/>
<organism evidence="1 2">
    <name type="scientific">Clostridium baratii</name>
    <dbReference type="NCBI Taxonomy" id="1561"/>
    <lineage>
        <taxon>Bacteria</taxon>
        <taxon>Bacillati</taxon>
        <taxon>Bacillota</taxon>
        <taxon>Clostridia</taxon>
        <taxon>Eubacteriales</taxon>
        <taxon>Clostridiaceae</taxon>
        <taxon>Clostridium</taxon>
    </lineage>
</organism>
<name>A0A174PLS6_9CLOT</name>
<dbReference type="EMBL" id="CZBO01000001">
    <property type="protein sequence ID" value="CUP58829.1"/>
    <property type="molecule type" value="Genomic_DNA"/>
</dbReference>
<proteinExistence type="predicted"/>
<dbReference type="RefSeq" id="WP_055205866.1">
    <property type="nucleotide sequence ID" value="NZ_CZBO01000001.1"/>
</dbReference>
<accession>A0A174PLS6</accession>
<evidence type="ECO:0000313" key="1">
    <source>
        <dbReference type="EMBL" id="CUP58829.1"/>
    </source>
</evidence>
<protein>
    <submittedName>
        <fullName evidence="1">Uncharacterized protein</fullName>
    </submittedName>
</protein>
<reference evidence="1 2" key="1">
    <citation type="submission" date="2015-09" db="EMBL/GenBank/DDBJ databases">
        <authorList>
            <consortium name="Pathogen Informatics"/>
        </authorList>
    </citation>
    <scope>NUCLEOTIDE SEQUENCE [LARGE SCALE GENOMIC DNA]</scope>
    <source>
        <strain evidence="1 2">2789STDY5834956</strain>
    </source>
</reference>
<dbReference type="Proteomes" id="UP000095563">
    <property type="component" value="Unassembled WGS sequence"/>
</dbReference>
<gene>
    <name evidence="1" type="ORF">ERS852568_00075</name>
</gene>
<evidence type="ECO:0000313" key="2">
    <source>
        <dbReference type="Proteomes" id="UP000095563"/>
    </source>
</evidence>
<sequence>MMQLVEIEKIISGEDNMKDFSRFLKEFGIEDVFEDITLNHIKDRLEVLLAIAEEGNDPKISSKKKELKNLLENLKGEKDKRAAMHALREIYSAYNSSDLDEKELDRKLKHALKEVKKYEHFKKHEEEIALKWIRNLNKKGNKIEEV</sequence>